<dbReference type="SMART" id="SM00729">
    <property type="entry name" value="Elp3"/>
    <property type="match status" value="1"/>
</dbReference>
<dbReference type="InterPro" id="IPR050377">
    <property type="entry name" value="Radical_SAM_PqqE_MftC-like"/>
</dbReference>
<evidence type="ECO:0000256" key="1">
    <source>
        <dbReference type="ARBA" id="ARBA00022691"/>
    </source>
</evidence>
<dbReference type="SFLD" id="SFLDG01386">
    <property type="entry name" value="main_SPASM_domain-containing"/>
    <property type="match status" value="1"/>
</dbReference>
<dbReference type="CDD" id="cd21109">
    <property type="entry name" value="SPASM"/>
    <property type="match status" value="1"/>
</dbReference>
<dbReference type="InterPro" id="IPR023885">
    <property type="entry name" value="4Fe4S-binding_SPASM_dom"/>
</dbReference>
<dbReference type="GO" id="GO:0006783">
    <property type="term" value="P:heme biosynthetic process"/>
    <property type="evidence" value="ECO:0007669"/>
    <property type="project" value="TreeGrafter"/>
</dbReference>
<evidence type="ECO:0000256" key="4">
    <source>
        <dbReference type="ARBA" id="ARBA00023014"/>
    </source>
</evidence>
<feature type="domain" description="Radical SAM core" evidence="5">
    <location>
        <begin position="152"/>
        <end position="366"/>
    </location>
</feature>
<keyword evidence="2" id="KW-0479">Metal-binding</keyword>
<sequence length="464" mass="51280">MRYSKHLTYSEHMFLRSRLNRVRHITLDPDGPGVVRIHIVPCHKPDHETPFTVILNGQDILPLNVSWAILLTNLIEALKPCTGKEIRPEEWAAINAQAVAATRKIYRKTEYAQIESDLQLLVDSLCTIARGGEPPLTVQPMSLAEYAPRMVAPHRMDLMVSSMVKDGAWHCNQKCLHCYAANQPLSAVPELDTDQWLAVIEKCRNAGIPQLTFTGGEPTLRHDLVKLVQAAQWFVTRLNTNGRMLTSMMCKELHEASLDAVQITFYSADADIHNELVGVDGYNDTLNGIKNALAAGLNVSLNTPLCSLNRDYLSTVKLAHELGIRYLTCSGLIPAGNAETAASRAVRLTPEELEATLRPAMEYAAANGLEINFTSPGWLSEDTLRGLGFTQIPSCGACLSNMAIAPDGTVLPCQSWLTGKGLGNLLRTPWQRIWRSDECRAIRGQSAKMERRCQLGETPMQEGC</sequence>
<evidence type="ECO:0000256" key="3">
    <source>
        <dbReference type="ARBA" id="ARBA00023004"/>
    </source>
</evidence>
<organism evidence="6 7">
    <name type="scientific">Subdoligranulum variabile</name>
    <dbReference type="NCBI Taxonomy" id="214851"/>
    <lineage>
        <taxon>Bacteria</taxon>
        <taxon>Bacillati</taxon>
        <taxon>Bacillota</taxon>
        <taxon>Clostridia</taxon>
        <taxon>Eubacteriales</taxon>
        <taxon>Oscillospiraceae</taxon>
        <taxon>Subdoligranulum</taxon>
    </lineage>
</organism>
<dbReference type="Pfam" id="PF04055">
    <property type="entry name" value="Radical_SAM"/>
    <property type="match status" value="1"/>
</dbReference>
<dbReference type="SUPFAM" id="SSF102114">
    <property type="entry name" value="Radical SAM enzymes"/>
    <property type="match status" value="1"/>
</dbReference>
<dbReference type="PROSITE" id="PS51918">
    <property type="entry name" value="RADICAL_SAM"/>
    <property type="match status" value="1"/>
</dbReference>
<evidence type="ECO:0000259" key="5">
    <source>
        <dbReference type="PROSITE" id="PS51918"/>
    </source>
</evidence>
<dbReference type="InterPro" id="IPR058240">
    <property type="entry name" value="rSAM_sf"/>
</dbReference>
<dbReference type="InterPro" id="IPR007197">
    <property type="entry name" value="rSAM"/>
</dbReference>
<dbReference type="Proteomes" id="UP000759273">
    <property type="component" value="Unassembled WGS sequence"/>
</dbReference>
<gene>
    <name evidence="6" type="ORF">KHY36_01685</name>
</gene>
<dbReference type="GO" id="GO:0003824">
    <property type="term" value="F:catalytic activity"/>
    <property type="evidence" value="ECO:0007669"/>
    <property type="project" value="InterPro"/>
</dbReference>
<dbReference type="CDD" id="cd01335">
    <property type="entry name" value="Radical_SAM"/>
    <property type="match status" value="1"/>
</dbReference>
<evidence type="ECO:0000256" key="2">
    <source>
        <dbReference type="ARBA" id="ARBA00022723"/>
    </source>
</evidence>
<reference evidence="6" key="1">
    <citation type="submission" date="2021-02" db="EMBL/GenBank/DDBJ databases">
        <title>Infant gut strain persistence is associated with maternal origin, phylogeny, and functional potential including surface adhesion and iron acquisition.</title>
        <authorList>
            <person name="Lou Y.C."/>
        </authorList>
    </citation>
    <scope>NUCLEOTIDE SEQUENCE</scope>
    <source>
        <strain evidence="6">L3_101_000M1_dasL3_101_000M1_concoct_87</strain>
    </source>
</reference>
<accession>A0A943D6S6</accession>
<keyword evidence="1" id="KW-0949">S-adenosyl-L-methionine</keyword>
<dbReference type="AlphaFoldDB" id="A0A943D6S6"/>
<dbReference type="GO" id="GO:0046872">
    <property type="term" value="F:metal ion binding"/>
    <property type="evidence" value="ECO:0007669"/>
    <property type="project" value="UniProtKB-KW"/>
</dbReference>
<dbReference type="InterPro" id="IPR013785">
    <property type="entry name" value="Aldolase_TIM"/>
</dbReference>
<protein>
    <submittedName>
        <fullName evidence="6">Radical SAM protein</fullName>
    </submittedName>
</protein>
<dbReference type="EMBL" id="JAGZGG010000002">
    <property type="protein sequence ID" value="MBS5331225.1"/>
    <property type="molecule type" value="Genomic_DNA"/>
</dbReference>
<dbReference type="Pfam" id="PF13186">
    <property type="entry name" value="SPASM"/>
    <property type="match status" value="1"/>
</dbReference>
<keyword evidence="4" id="KW-0411">Iron-sulfur</keyword>
<evidence type="ECO:0000313" key="6">
    <source>
        <dbReference type="EMBL" id="MBS5331225.1"/>
    </source>
</evidence>
<keyword evidence="3" id="KW-0408">Iron</keyword>
<dbReference type="Gene3D" id="3.20.20.70">
    <property type="entry name" value="Aldolase class I"/>
    <property type="match status" value="1"/>
</dbReference>
<dbReference type="SFLD" id="SFLDG01067">
    <property type="entry name" value="SPASM/twitch_domain_containing"/>
    <property type="match status" value="1"/>
</dbReference>
<dbReference type="InterPro" id="IPR006638">
    <property type="entry name" value="Elp3/MiaA/NifB-like_rSAM"/>
</dbReference>
<dbReference type="GO" id="GO:0051536">
    <property type="term" value="F:iron-sulfur cluster binding"/>
    <property type="evidence" value="ECO:0007669"/>
    <property type="project" value="UniProtKB-KW"/>
</dbReference>
<proteinExistence type="predicted"/>
<dbReference type="PANTHER" id="PTHR11228:SF7">
    <property type="entry name" value="PQQA PEPTIDE CYCLASE"/>
    <property type="match status" value="1"/>
</dbReference>
<comment type="caution">
    <text evidence="6">The sequence shown here is derived from an EMBL/GenBank/DDBJ whole genome shotgun (WGS) entry which is preliminary data.</text>
</comment>
<evidence type="ECO:0000313" key="7">
    <source>
        <dbReference type="Proteomes" id="UP000759273"/>
    </source>
</evidence>
<name>A0A943D6S6_9FIRM</name>
<dbReference type="SFLD" id="SFLDS00029">
    <property type="entry name" value="Radical_SAM"/>
    <property type="match status" value="1"/>
</dbReference>
<dbReference type="PANTHER" id="PTHR11228">
    <property type="entry name" value="RADICAL SAM DOMAIN PROTEIN"/>
    <property type="match status" value="1"/>
</dbReference>